<sequence>MMRVRTPGLLLTWALCLAGCQDQANGGGGGARDQITAVGSSTVYPFTTLVAETFVANQPDAKAPVIESTGTGAGMRLFCAGLGAAHPDIEDASRRMKRSEYAGCQANGVGPIMEVQIGIDGIAFAEARRPAGNGPGMRLTPADLYRALAATPGGVRNAARLWRDVNPALPATPIQVYGPPATSGTRDALAELILTRGCEAIDPRARTLARTDPEAHKMLCTRVREDGVYVDAGENDNLIVQKLSANPDAIGVFGYSYLEQNAGTVDGVAIDGVTPSYATIAAGAYPGSRPLYLYVKIAHLKAIPGLKAFLQSYTRAWGPEGPLVRRGLIAAPPAVRARAAAVVAHETPLDPADLPS</sequence>
<protein>
    <submittedName>
        <fullName evidence="4">Phosphate ABC transporter substrate-binding protein</fullName>
    </submittedName>
</protein>
<organism evidence="4 5">
    <name type="scientific">Sphingomonas taxi</name>
    <dbReference type="NCBI Taxonomy" id="1549858"/>
    <lineage>
        <taxon>Bacteria</taxon>
        <taxon>Pseudomonadati</taxon>
        <taxon>Pseudomonadota</taxon>
        <taxon>Alphaproteobacteria</taxon>
        <taxon>Sphingomonadales</taxon>
        <taxon>Sphingomonadaceae</taxon>
        <taxon>Sphingomonas</taxon>
    </lineage>
</organism>
<evidence type="ECO:0000256" key="1">
    <source>
        <dbReference type="ARBA" id="ARBA00022729"/>
    </source>
</evidence>
<proteinExistence type="predicted"/>
<feature type="domain" description="PBP" evidence="3">
    <location>
        <begin position="28"/>
        <end position="311"/>
    </location>
</feature>
<dbReference type="AlphaFoldDB" id="A0A097EHD2"/>
<feature type="signal peptide" evidence="2">
    <location>
        <begin position="1"/>
        <end position="24"/>
    </location>
</feature>
<evidence type="ECO:0000313" key="5">
    <source>
        <dbReference type="Proteomes" id="UP000033200"/>
    </source>
</evidence>
<dbReference type="InterPro" id="IPR024370">
    <property type="entry name" value="PBP_domain"/>
</dbReference>
<keyword evidence="5" id="KW-1185">Reference proteome</keyword>
<dbReference type="KEGG" id="stax:MC45_11995"/>
<reference evidence="4 5" key="1">
    <citation type="submission" date="2014-09" db="EMBL/GenBank/DDBJ databases">
        <title>Using Illumina technology Improving SMRT sequencing Genome Assembly by RASTools.</title>
        <authorList>
            <person name="Zhou Y."/>
            <person name="Ma T."/>
            <person name="Liu T."/>
        </authorList>
    </citation>
    <scope>NUCLEOTIDE SEQUENCE [LARGE SCALE GENOMIC DNA]</scope>
    <source>
        <strain evidence="4 5">ATCC 55669</strain>
    </source>
</reference>
<evidence type="ECO:0000259" key="3">
    <source>
        <dbReference type="Pfam" id="PF12849"/>
    </source>
</evidence>
<dbReference type="RefSeq" id="WP_038663456.1">
    <property type="nucleotide sequence ID" value="NZ_CP009571.1"/>
</dbReference>
<evidence type="ECO:0000256" key="2">
    <source>
        <dbReference type="SAM" id="SignalP"/>
    </source>
</evidence>
<dbReference type="Pfam" id="PF12849">
    <property type="entry name" value="PBP_like_2"/>
    <property type="match status" value="1"/>
</dbReference>
<dbReference type="Proteomes" id="UP000033200">
    <property type="component" value="Chromosome"/>
</dbReference>
<accession>A0A097EHD2</accession>
<gene>
    <name evidence="4" type="ORF">MC45_11995</name>
</gene>
<dbReference type="PANTHER" id="PTHR30570">
    <property type="entry name" value="PERIPLASMIC PHOSPHATE BINDING COMPONENT OF PHOSPHATE ABC TRANSPORTER"/>
    <property type="match status" value="1"/>
</dbReference>
<dbReference type="PANTHER" id="PTHR30570:SF1">
    <property type="entry name" value="PHOSPHATE-BINDING PROTEIN PSTS"/>
    <property type="match status" value="1"/>
</dbReference>
<dbReference type="EMBL" id="CP009571">
    <property type="protein sequence ID" value="AIT06982.1"/>
    <property type="molecule type" value="Genomic_DNA"/>
</dbReference>
<evidence type="ECO:0000313" key="4">
    <source>
        <dbReference type="EMBL" id="AIT06982.1"/>
    </source>
</evidence>
<dbReference type="InterPro" id="IPR050811">
    <property type="entry name" value="Phosphate_ABC_transporter"/>
</dbReference>
<dbReference type="STRING" id="1549858.MC45_11995"/>
<name>A0A097EHD2_9SPHN</name>
<dbReference type="HOGENOM" id="CLU_026228_0_0_5"/>
<dbReference type="eggNOG" id="COG0226">
    <property type="taxonomic scope" value="Bacteria"/>
</dbReference>
<dbReference type="SUPFAM" id="SSF53850">
    <property type="entry name" value="Periplasmic binding protein-like II"/>
    <property type="match status" value="1"/>
</dbReference>
<dbReference type="Gene3D" id="3.40.190.10">
    <property type="entry name" value="Periplasmic binding protein-like II"/>
    <property type="match status" value="2"/>
</dbReference>
<feature type="chain" id="PRO_5001929950" evidence="2">
    <location>
        <begin position="25"/>
        <end position="356"/>
    </location>
</feature>
<keyword evidence="1 2" id="KW-0732">Signal</keyword>